<gene>
    <name evidence="3" type="ORF">SKAU_G00242360</name>
</gene>
<feature type="transmembrane region" description="Helical" evidence="2">
    <location>
        <begin position="56"/>
        <end position="75"/>
    </location>
</feature>
<dbReference type="Pfam" id="PF01391">
    <property type="entry name" value="Collagen"/>
    <property type="match status" value="1"/>
</dbReference>
<evidence type="ECO:0000256" key="2">
    <source>
        <dbReference type="SAM" id="Phobius"/>
    </source>
</evidence>
<protein>
    <recommendedName>
        <fullName evidence="5">Macrophage receptor MARCO</fullName>
    </recommendedName>
</protein>
<organism evidence="3 4">
    <name type="scientific">Synaphobranchus kaupii</name>
    <name type="common">Kaup's arrowtooth eel</name>
    <dbReference type="NCBI Taxonomy" id="118154"/>
    <lineage>
        <taxon>Eukaryota</taxon>
        <taxon>Metazoa</taxon>
        <taxon>Chordata</taxon>
        <taxon>Craniata</taxon>
        <taxon>Vertebrata</taxon>
        <taxon>Euteleostomi</taxon>
        <taxon>Actinopterygii</taxon>
        <taxon>Neopterygii</taxon>
        <taxon>Teleostei</taxon>
        <taxon>Anguilliformes</taxon>
        <taxon>Synaphobranchidae</taxon>
        <taxon>Synaphobranchus</taxon>
    </lineage>
</organism>
<reference evidence="3" key="1">
    <citation type="journal article" date="2023" name="Science">
        <title>Genome structures resolve the early diversification of teleost fishes.</title>
        <authorList>
            <person name="Parey E."/>
            <person name="Louis A."/>
            <person name="Montfort J."/>
            <person name="Bouchez O."/>
            <person name="Roques C."/>
            <person name="Iampietro C."/>
            <person name="Lluch J."/>
            <person name="Castinel A."/>
            <person name="Donnadieu C."/>
            <person name="Desvignes T."/>
            <person name="Floi Bucao C."/>
            <person name="Jouanno E."/>
            <person name="Wen M."/>
            <person name="Mejri S."/>
            <person name="Dirks R."/>
            <person name="Jansen H."/>
            <person name="Henkel C."/>
            <person name="Chen W.J."/>
            <person name="Zahm M."/>
            <person name="Cabau C."/>
            <person name="Klopp C."/>
            <person name="Thompson A.W."/>
            <person name="Robinson-Rechavi M."/>
            <person name="Braasch I."/>
            <person name="Lecointre G."/>
            <person name="Bobe J."/>
            <person name="Postlethwait J.H."/>
            <person name="Berthelot C."/>
            <person name="Roest Crollius H."/>
            <person name="Guiguen Y."/>
        </authorList>
    </citation>
    <scope>NUCLEOTIDE SEQUENCE</scope>
    <source>
        <strain evidence="3">WJC10195</strain>
    </source>
</reference>
<dbReference type="GO" id="GO:0005615">
    <property type="term" value="C:extracellular space"/>
    <property type="evidence" value="ECO:0007669"/>
    <property type="project" value="TreeGrafter"/>
</dbReference>
<feature type="compositionally biased region" description="Low complexity" evidence="1">
    <location>
        <begin position="252"/>
        <end position="261"/>
    </location>
</feature>
<dbReference type="InterPro" id="IPR008160">
    <property type="entry name" value="Collagen"/>
</dbReference>
<dbReference type="InterPro" id="IPR050149">
    <property type="entry name" value="Collagen_superfamily"/>
</dbReference>
<dbReference type="PANTHER" id="PTHR24023">
    <property type="entry name" value="COLLAGEN ALPHA"/>
    <property type="match status" value="1"/>
</dbReference>
<feature type="region of interest" description="Disordered" evidence="1">
    <location>
        <begin position="171"/>
        <end position="358"/>
    </location>
</feature>
<feature type="compositionally biased region" description="Polar residues" evidence="1">
    <location>
        <begin position="312"/>
        <end position="330"/>
    </location>
</feature>
<feature type="non-terminal residue" evidence="3">
    <location>
        <position position="1"/>
    </location>
</feature>
<evidence type="ECO:0008006" key="5">
    <source>
        <dbReference type="Google" id="ProtNLM"/>
    </source>
</evidence>
<accession>A0A9Q1F7Y7</accession>
<name>A0A9Q1F7Y7_SYNKA</name>
<evidence type="ECO:0000256" key="1">
    <source>
        <dbReference type="SAM" id="MobiDB-lite"/>
    </source>
</evidence>
<dbReference type="AlphaFoldDB" id="A0A9Q1F7Y7"/>
<evidence type="ECO:0000313" key="4">
    <source>
        <dbReference type="Proteomes" id="UP001152622"/>
    </source>
</evidence>
<dbReference type="GO" id="GO:0031012">
    <property type="term" value="C:extracellular matrix"/>
    <property type="evidence" value="ECO:0007669"/>
    <property type="project" value="TreeGrafter"/>
</dbReference>
<comment type="caution">
    <text evidence="3">The sequence shown here is derived from an EMBL/GenBank/DDBJ whole genome shotgun (WGS) entry which is preliminary data.</text>
</comment>
<dbReference type="PANTHER" id="PTHR24023:SF1112">
    <property type="entry name" value="COL_CUTICLE_N DOMAIN-CONTAINING PROTEIN-RELATED"/>
    <property type="match status" value="1"/>
</dbReference>
<dbReference type="Proteomes" id="UP001152622">
    <property type="component" value="Chromosome 8"/>
</dbReference>
<sequence length="358" mass="36113">MDTSVDKLDGKATIFSHSNPHYDLDMRLNRADHFEELESSDFKRTEREKTGGRKKFTFVVIYIILLTALNAYLLYKVFTLQTELHRITEGSAGEEWARSSASQVPLGAGKDHFPSLRNSSLETASLRESLGALQTRVEVLCGGTGGLGQLRAELGVVNASTILLQNRLLNLNPRPGLSGTPGPQGPKGDSGSDGVPGTKGEQGTQGNPGLPGLAGVQGEKGDLGEPGDIGPHGTDGERGNPGPTGSPGPSGPAGQPGPTGSKGDPGERGTPGDPGIPGVKGQAGSAGLPGLMGQAGEKGDAGDHGKPGPQGQDGSTGPKGSNGNTGTPGTDGQAGAAGVPGMRGEQGLKGDTGVTGPQ</sequence>
<keyword evidence="2" id="KW-0472">Membrane</keyword>
<dbReference type="EMBL" id="JAINUF010000008">
    <property type="protein sequence ID" value="KAJ8352760.1"/>
    <property type="molecule type" value="Genomic_DNA"/>
</dbReference>
<feature type="compositionally biased region" description="Basic and acidic residues" evidence="1">
    <location>
        <begin position="297"/>
        <end position="306"/>
    </location>
</feature>
<dbReference type="GO" id="GO:0030020">
    <property type="term" value="F:extracellular matrix structural constituent conferring tensile strength"/>
    <property type="evidence" value="ECO:0007669"/>
    <property type="project" value="TreeGrafter"/>
</dbReference>
<dbReference type="GO" id="GO:0030198">
    <property type="term" value="P:extracellular matrix organization"/>
    <property type="evidence" value="ECO:0007669"/>
    <property type="project" value="TreeGrafter"/>
</dbReference>
<dbReference type="OrthoDB" id="10037288at2759"/>
<keyword evidence="4" id="KW-1185">Reference proteome</keyword>
<proteinExistence type="predicted"/>
<evidence type="ECO:0000313" key="3">
    <source>
        <dbReference type="EMBL" id="KAJ8352760.1"/>
    </source>
</evidence>
<keyword evidence="2" id="KW-1133">Transmembrane helix</keyword>
<keyword evidence="2" id="KW-0812">Transmembrane</keyword>